<comment type="caution">
    <text evidence="1">The sequence shown here is derived from an EMBL/GenBank/DDBJ whole genome shotgun (WGS) entry which is preliminary data.</text>
</comment>
<dbReference type="EMBL" id="NGEL01000116">
    <property type="protein sequence ID" value="OTM86413.1"/>
    <property type="molecule type" value="Genomic_DNA"/>
</dbReference>
<evidence type="ECO:0000313" key="4">
    <source>
        <dbReference type="Proteomes" id="UP000315888"/>
    </source>
</evidence>
<dbReference type="RefSeq" id="WP_000649784.1">
    <property type="nucleotide sequence ID" value="NZ_BKDC01000045.1"/>
</dbReference>
<reference evidence="2 4" key="2">
    <citation type="submission" date="2019-06" db="EMBL/GenBank/DDBJ databases">
        <title>A Diverse Panel of Clinical Acinetobacter baumannii for Research Use.</title>
        <authorList>
            <person name="Mcgann P."/>
            <person name="Snesrud E."/>
            <person name="Galac M.R."/>
        </authorList>
    </citation>
    <scope>NUCLEOTIDE SEQUENCE [LARGE SCALE GENOMIC DNA]</scope>
    <source>
        <strain evidence="2 4">MRSN14237</strain>
    </source>
</reference>
<gene>
    <name evidence="1" type="ORF">B9X95_10620</name>
    <name evidence="2" type="ORF">FJU42_04185</name>
</gene>
<dbReference type="Proteomes" id="UP000315888">
    <property type="component" value="Unassembled WGS sequence"/>
</dbReference>
<dbReference type="EMBL" id="VHGY01000009">
    <property type="protein sequence ID" value="TPU67421.1"/>
    <property type="molecule type" value="Genomic_DNA"/>
</dbReference>
<evidence type="ECO:0000313" key="3">
    <source>
        <dbReference type="Proteomes" id="UP000194699"/>
    </source>
</evidence>
<sequence length="92" mass="10857">MKCITIERTVDAWHVEALLIRAKEDFSTLPAWVKKMHQENKFLIGGSSIRVHTRDYIEELDKQHVLFRHDNGDVEALLIDQFYRLYKDPICG</sequence>
<organism evidence="1 3">
    <name type="scientific">Acinetobacter baumannii</name>
    <dbReference type="NCBI Taxonomy" id="470"/>
    <lineage>
        <taxon>Bacteria</taxon>
        <taxon>Pseudomonadati</taxon>
        <taxon>Pseudomonadota</taxon>
        <taxon>Gammaproteobacteria</taxon>
        <taxon>Moraxellales</taxon>
        <taxon>Moraxellaceae</taxon>
        <taxon>Acinetobacter</taxon>
        <taxon>Acinetobacter calcoaceticus/baumannii complex</taxon>
    </lineage>
</organism>
<accession>A0A0E1FEE2</accession>
<name>A0A0E1FEE2_ACIBA</name>
<reference evidence="1 3" key="1">
    <citation type="submission" date="2017-05" db="EMBL/GenBank/DDBJ databases">
        <authorList>
            <person name="Song R."/>
            <person name="Chenine A.L."/>
            <person name="Ruprecht R.M."/>
        </authorList>
    </citation>
    <scope>NUCLEOTIDE SEQUENCE [LARGE SCALE GENOMIC DNA]</scope>
    <source>
        <strain evidence="1 3">PR350</strain>
    </source>
</reference>
<evidence type="ECO:0000313" key="2">
    <source>
        <dbReference type="EMBL" id="TPU67421.1"/>
    </source>
</evidence>
<proteinExistence type="predicted"/>
<evidence type="ECO:0000313" key="1">
    <source>
        <dbReference type="EMBL" id="OTM86413.1"/>
    </source>
</evidence>
<protein>
    <submittedName>
        <fullName evidence="1">Uncharacterized protein</fullName>
    </submittedName>
</protein>
<dbReference type="Proteomes" id="UP000194699">
    <property type="component" value="Unassembled WGS sequence"/>
</dbReference>
<dbReference type="AlphaFoldDB" id="A0A0E1FEE2"/>
<dbReference type="KEGG" id="abau:IX87_02080"/>
<dbReference type="KEGG" id="abk:LX00_04080"/>